<evidence type="ECO:0000256" key="1">
    <source>
        <dbReference type="SAM" id="MobiDB-lite"/>
    </source>
</evidence>
<proteinExistence type="predicted"/>
<feature type="chain" id="PRO_5030106596" evidence="2">
    <location>
        <begin position="23"/>
        <end position="322"/>
    </location>
</feature>
<evidence type="ECO:0000313" key="3">
    <source>
        <dbReference type="EMBL" id="QDG52245.1"/>
    </source>
</evidence>
<feature type="signal peptide" evidence="2">
    <location>
        <begin position="1"/>
        <end position="22"/>
    </location>
</feature>
<keyword evidence="2" id="KW-0732">Signal</keyword>
<accession>A0A5B8Y8L3</accession>
<gene>
    <name evidence="3" type="ORF">FIV42_16315</name>
</gene>
<name>A0A4Y6PWW3_PERCE</name>
<dbReference type="EMBL" id="CP041186">
    <property type="protein sequence ID" value="QDG52245.1"/>
    <property type="molecule type" value="Genomic_DNA"/>
</dbReference>
<organism evidence="3 4">
    <name type="scientific">Persicimonas caeni</name>
    <dbReference type="NCBI Taxonomy" id="2292766"/>
    <lineage>
        <taxon>Bacteria</taxon>
        <taxon>Deltaproteobacteria</taxon>
        <taxon>Bradymonadales</taxon>
        <taxon>Bradymonadaceae</taxon>
        <taxon>Persicimonas</taxon>
    </lineage>
</organism>
<evidence type="ECO:0000256" key="2">
    <source>
        <dbReference type="SAM" id="SignalP"/>
    </source>
</evidence>
<dbReference type="Proteomes" id="UP000315995">
    <property type="component" value="Chromosome"/>
</dbReference>
<evidence type="ECO:0000313" key="4">
    <source>
        <dbReference type="Proteomes" id="UP000315995"/>
    </source>
</evidence>
<sequence length="322" mass="34959">MKATHAKLVFLALLCFSFGLMACERPEEKPDSSAKAEAPQPQPTSEPEPAAARPSTELDENPKISELWGAKHENGVVKVELRDLDEDERKRLAALFADADAPVAFAADKMPERFADVDAVDVLTPEGPTRLEIAQLVQEGGPSQMHYWLHTQKSDALPKDLGWTLATPAGQMGDTARMRPAEPQPVHAKAAPKLAKAFLGALDEKDRDRVAKKLEDEHMLGVSARLPSPHGQVVAINVPGKNQMPLAQGVFVAKDTGEVTHTVKEPFVGPLGTIEILAVADPDGDDIDGVLYRMNTDGYWIKWIHFDEQGNVVVETLAGFAA</sequence>
<dbReference type="PROSITE" id="PS51257">
    <property type="entry name" value="PROKAR_LIPOPROTEIN"/>
    <property type="match status" value="1"/>
</dbReference>
<keyword evidence="4" id="KW-1185">Reference proteome</keyword>
<protein>
    <submittedName>
        <fullName evidence="3">Uncharacterized protein</fullName>
    </submittedName>
</protein>
<dbReference type="RefSeq" id="WP_141198717.1">
    <property type="nucleotide sequence ID" value="NZ_CP041186.1"/>
</dbReference>
<reference evidence="3 4" key="1">
    <citation type="submission" date="2019-06" db="EMBL/GenBank/DDBJ databases">
        <title>Persicimonas caeni gen. nov., sp. nov., a predatory bacterium isolated from solar saltern.</title>
        <authorList>
            <person name="Wang S."/>
        </authorList>
    </citation>
    <scope>NUCLEOTIDE SEQUENCE [LARGE SCALE GENOMIC DNA]</scope>
    <source>
        <strain evidence="3 4">YN101</strain>
    </source>
</reference>
<accession>A0A4Y6PWW3</accession>
<feature type="region of interest" description="Disordered" evidence="1">
    <location>
        <begin position="26"/>
        <end position="69"/>
    </location>
</feature>
<dbReference type="AlphaFoldDB" id="A0A4Y6PWW3"/>